<dbReference type="EMBL" id="BLLF01001303">
    <property type="protein sequence ID" value="GFH18453.1"/>
    <property type="molecule type" value="Genomic_DNA"/>
</dbReference>
<protein>
    <submittedName>
        <fullName evidence="2">Uncharacterized protein</fullName>
    </submittedName>
</protein>
<feature type="region of interest" description="Disordered" evidence="1">
    <location>
        <begin position="1"/>
        <end position="22"/>
    </location>
</feature>
<keyword evidence="3" id="KW-1185">Reference proteome</keyword>
<comment type="caution">
    <text evidence="2">The sequence shown here is derived from an EMBL/GenBank/DDBJ whole genome shotgun (WGS) entry which is preliminary data.</text>
</comment>
<name>A0A699Z766_HAELA</name>
<sequence length="84" mass="8890">MASGPDVAVTTTGQPTGDMPPIVSSADMIAEDVSLVDASQTEPAQEHKAGANREFTITVKDGTDDEFHWALAESQGRRPGMGFR</sequence>
<gene>
    <name evidence="2" type="ORF">HaLaN_15263</name>
</gene>
<accession>A0A699Z766</accession>
<organism evidence="2 3">
    <name type="scientific">Haematococcus lacustris</name>
    <name type="common">Green alga</name>
    <name type="synonym">Haematococcus pluvialis</name>
    <dbReference type="NCBI Taxonomy" id="44745"/>
    <lineage>
        <taxon>Eukaryota</taxon>
        <taxon>Viridiplantae</taxon>
        <taxon>Chlorophyta</taxon>
        <taxon>core chlorophytes</taxon>
        <taxon>Chlorophyceae</taxon>
        <taxon>CS clade</taxon>
        <taxon>Chlamydomonadales</taxon>
        <taxon>Haematococcaceae</taxon>
        <taxon>Haematococcus</taxon>
    </lineage>
</organism>
<dbReference type="AlphaFoldDB" id="A0A699Z766"/>
<evidence type="ECO:0000256" key="1">
    <source>
        <dbReference type="SAM" id="MobiDB-lite"/>
    </source>
</evidence>
<evidence type="ECO:0000313" key="2">
    <source>
        <dbReference type="EMBL" id="GFH18453.1"/>
    </source>
</evidence>
<proteinExistence type="predicted"/>
<evidence type="ECO:0000313" key="3">
    <source>
        <dbReference type="Proteomes" id="UP000485058"/>
    </source>
</evidence>
<dbReference type="Proteomes" id="UP000485058">
    <property type="component" value="Unassembled WGS sequence"/>
</dbReference>
<reference evidence="2 3" key="1">
    <citation type="submission" date="2020-02" db="EMBL/GenBank/DDBJ databases">
        <title>Draft genome sequence of Haematococcus lacustris strain NIES-144.</title>
        <authorList>
            <person name="Morimoto D."/>
            <person name="Nakagawa S."/>
            <person name="Yoshida T."/>
            <person name="Sawayama S."/>
        </authorList>
    </citation>
    <scope>NUCLEOTIDE SEQUENCE [LARGE SCALE GENOMIC DNA]</scope>
    <source>
        <strain evidence="2 3">NIES-144</strain>
    </source>
</reference>